<dbReference type="AlphaFoldDB" id="A0AAV1YEE9"/>
<keyword evidence="4" id="KW-1185">Reference proteome</keyword>
<comment type="subcellular location">
    <subcellularLocation>
        <location evidence="1">Membrane</location>
    </subcellularLocation>
</comment>
<dbReference type="GO" id="GO:0016020">
    <property type="term" value="C:membrane"/>
    <property type="evidence" value="ECO:0007669"/>
    <property type="project" value="UniProtKB-SubCell"/>
</dbReference>
<dbReference type="GO" id="GO:0098542">
    <property type="term" value="P:defense response to other organism"/>
    <property type="evidence" value="ECO:0007669"/>
    <property type="project" value="InterPro"/>
</dbReference>
<dbReference type="PANTHER" id="PTHR31234:SF65">
    <property type="entry name" value="LATE EMBRYOGENESIS ABUNDANT PROTEIN, LEA_2 SUBGROUP"/>
    <property type="match status" value="1"/>
</dbReference>
<proteinExistence type="predicted"/>
<evidence type="ECO:0008006" key="5">
    <source>
        <dbReference type="Google" id="ProtNLM"/>
    </source>
</evidence>
<reference evidence="3 4" key="1">
    <citation type="submission" date="2024-03" db="EMBL/GenBank/DDBJ databases">
        <authorList>
            <person name="Martinez-Hernandez J."/>
        </authorList>
    </citation>
    <scope>NUCLEOTIDE SEQUENCE [LARGE SCALE GENOMIC DNA]</scope>
</reference>
<dbReference type="InterPro" id="IPR044839">
    <property type="entry name" value="NDR1-like"/>
</dbReference>
<protein>
    <recommendedName>
        <fullName evidence="5">Late embryogenesis abundant protein LEA-2 subgroup domain-containing protein</fullName>
    </recommendedName>
</protein>
<name>A0AAV1YEE9_LUPLU</name>
<evidence type="ECO:0000256" key="1">
    <source>
        <dbReference type="ARBA" id="ARBA00004370"/>
    </source>
</evidence>
<comment type="caution">
    <text evidence="3">The sequence shown here is derived from an EMBL/GenBank/DDBJ whole genome shotgun (WGS) entry which is preliminary data.</text>
</comment>
<dbReference type="Proteomes" id="UP001497480">
    <property type="component" value="Unassembled WGS sequence"/>
</dbReference>
<evidence type="ECO:0000313" key="4">
    <source>
        <dbReference type="Proteomes" id="UP001497480"/>
    </source>
</evidence>
<accession>A0AAV1YEE9</accession>
<evidence type="ECO:0000313" key="3">
    <source>
        <dbReference type="EMBL" id="CAL0332178.1"/>
    </source>
</evidence>
<dbReference type="PANTHER" id="PTHR31234">
    <property type="entry name" value="LATE EMBRYOGENESIS ABUNDANT (LEA) HYDROXYPROLINE-RICH GLYCOPROTEIN FAMILY"/>
    <property type="match status" value="1"/>
</dbReference>
<sequence length="184" mass="20470">MASRRKTCCAVCCLFLIIIIVVIVALALTVFKIKDPIISVHPLGLDHLKFSVDPNSIMNVEMLITMVNLNYGSFKYVDSTGYVDYRGTTVAEIPMLSHYVPARSTLNVTTVAKFKVGKLIQNPMFFPDFVTRKVLNMTSTADLPGNVIVLKFIKLKAKAYSTCNISLNLYDKTADTNCISHIKL</sequence>
<gene>
    <name evidence="3" type="ORF">LLUT_LOCUS33238</name>
</gene>
<organism evidence="3 4">
    <name type="scientific">Lupinus luteus</name>
    <name type="common">European yellow lupine</name>
    <dbReference type="NCBI Taxonomy" id="3873"/>
    <lineage>
        <taxon>Eukaryota</taxon>
        <taxon>Viridiplantae</taxon>
        <taxon>Streptophyta</taxon>
        <taxon>Embryophyta</taxon>
        <taxon>Tracheophyta</taxon>
        <taxon>Spermatophyta</taxon>
        <taxon>Magnoliopsida</taxon>
        <taxon>eudicotyledons</taxon>
        <taxon>Gunneridae</taxon>
        <taxon>Pentapetalae</taxon>
        <taxon>rosids</taxon>
        <taxon>fabids</taxon>
        <taxon>Fabales</taxon>
        <taxon>Fabaceae</taxon>
        <taxon>Papilionoideae</taxon>
        <taxon>50 kb inversion clade</taxon>
        <taxon>genistoids sensu lato</taxon>
        <taxon>core genistoids</taxon>
        <taxon>Genisteae</taxon>
        <taxon>Lupinus</taxon>
    </lineage>
</organism>
<dbReference type="EMBL" id="CAXHTB010000024">
    <property type="protein sequence ID" value="CAL0332178.1"/>
    <property type="molecule type" value="Genomic_DNA"/>
</dbReference>
<keyword evidence="2" id="KW-0472">Membrane</keyword>
<evidence type="ECO:0000256" key="2">
    <source>
        <dbReference type="ARBA" id="ARBA00023136"/>
    </source>
</evidence>